<comment type="caution">
    <text evidence="19">The sequence shown here is derived from an EMBL/GenBank/DDBJ whole genome shotgun (WGS) entry which is preliminary data.</text>
</comment>
<evidence type="ECO:0000256" key="10">
    <source>
        <dbReference type="ARBA" id="ARBA00022862"/>
    </source>
</evidence>
<dbReference type="CDD" id="cd14978">
    <property type="entry name" value="7tmA_FMRFamide_R-like"/>
    <property type="match status" value="1"/>
</dbReference>
<dbReference type="Gene3D" id="2.60.40.200">
    <property type="entry name" value="Superoxide dismutase, copper/zinc binding domain"/>
    <property type="match status" value="1"/>
</dbReference>
<dbReference type="GO" id="GO:0046872">
    <property type="term" value="F:metal ion binding"/>
    <property type="evidence" value="ECO:0007669"/>
    <property type="project" value="UniProtKB-KW"/>
</dbReference>
<dbReference type="PROSITE" id="PS50262">
    <property type="entry name" value="G_PROTEIN_RECEP_F1_2"/>
    <property type="match status" value="1"/>
</dbReference>
<dbReference type="InterPro" id="IPR017452">
    <property type="entry name" value="GPCR_Rhodpsn_7TM"/>
</dbReference>
<evidence type="ECO:0000256" key="12">
    <source>
        <dbReference type="ARBA" id="ARBA00023002"/>
    </source>
</evidence>
<dbReference type="PANTHER" id="PTHR47760:SF1">
    <property type="entry name" value="G-PROTEIN COUPLED RECEPTORS FAMILY 1 PROFILE DOMAIN-CONTAINING PROTEIN"/>
    <property type="match status" value="1"/>
</dbReference>
<evidence type="ECO:0000256" key="16">
    <source>
        <dbReference type="ARBA" id="ARBA00049204"/>
    </source>
</evidence>
<accession>A0AAW0TTE9</accession>
<evidence type="ECO:0000256" key="7">
    <source>
        <dbReference type="ARBA" id="ARBA00022692"/>
    </source>
</evidence>
<evidence type="ECO:0000313" key="19">
    <source>
        <dbReference type="EMBL" id="KAK8390837.1"/>
    </source>
</evidence>
<dbReference type="InterPro" id="IPR018152">
    <property type="entry name" value="SOD_Cu/Zn_BS"/>
</dbReference>
<dbReference type="GO" id="GO:0004784">
    <property type="term" value="F:superoxide dismutase activity"/>
    <property type="evidence" value="ECO:0007669"/>
    <property type="project" value="UniProtKB-EC"/>
</dbReference>
<dbReference type="EMBL" id="JARAKH010000025">
    <property type="protein sequence ID" value="KAK8390837.1"/>
    <property type="molecule type" value="Genomic_DNA"/>
</dbReference>
<keyword evidence="13" id="KW-0186">Copper</keyword>
<dbReference type="PROSITE" id="PS00087">
    <property type="entry name" value="SOD_CU_ZN_1"/>
    <property type="match status" value="1"/>
</dbReference>
<feature type="transmembrane region" description="Helical" evidence="17">
    <location>
        <begin position="520"/>
        <end position="537"/>
    </location>
</feature>
<comment type="cofactor">
    <cofactor evidence="2">
        <name>Zn(2+)</name>
        <dbReference type="ChEBI" id="CHEBI:29105"/>
    </cofactor>
</comment>
<dbReference type="CDD" id="cd00305">
    <property type="entry name" value="Cu-Zn_Superoxide_Dismutase"/>
    <property type="match status" value="1"/>
</dbReference>
<evidence type="ECO:0000256" key="5">
    <source>
        <dbReference type="ARBA" id="ARBA00010663"/>
    </source>
</evidence>
<dbReference type="Gene3D" id="1.20.1070.10">
    <property type="entry name" value="Rhodopsin 7-helix transmembrane proteins"/>
    <property type="match status" value="1"/>
</dbReference>
<evidence type="ECO:0000313" key="20">
    <source>
        <dbReference type="Proteomes" id="UP001487740"/>
    </source>
</evidence>
<feature type="transmembrane region" description="Helical" evidence="17">
    <location>
        <begin position="483"/>
        <end position="508"/>
    </location>
</feature>
<feature type="transmembrane region" description="Helical" evidence="17">
    <location>
        <begin position="668"/>
        <end position="686"/>
    </location>
</feature>
<dbReference type="InterPro" id="IPR001424">
    <property type="entry name" value="SOD_Cu_Zn_dom"/>
</dbReference>
<dbReference type="PANTHER" id="PTHR47760">
    <property type="entry name" value="G-PROTEIN COUPLED RECEPTOR B0563.6-LIKE PROTEIN-RELATED"/>
    <property type="match status" value="1"/>
</dbReference>
<comment type="similarity">
    <text evidence="5">Belongs to the G-protein coupled receptor 1 family.</text>
</comment>
<dbReference type="InterPro" id="IPR000276">
    <property type="entry name" value="GPCR_Rhodpsn"/>
</dbReference>
<dbReference type="GO" id="GO:0004930">
    <property type="term" value="F:G protein-coupled receptor activity"/>
    <property type="evidence" value="ECO:0007669"/>
    <property type="project" value="InterPro"/>
</dbReference>
<keyword evidence="14 17" id="KW-0472">Membrane</keyword>
<dbReference type="SUPFAM" id="SSF49329">
    <property type="entry name" value="Cu,Zn superoxide dismutase-like"/>
    <property type="match status" value="1"/>
</dbReference>
<evidence type="ECO:0000256" key="14">
    <source>
        <dbReference type="ARBA" id="ARBA00023136"/>
    </source>
</evidence>
<dbReference type="SUPFAM" id="SSF81321">
    <property type="entry name" value="Family A G protein-coupled receptor-like"/>
    <property type="match status" value="1"/>
</dbReference>
<feature type="transmembrane region" description="Helical" evidence="17">
    <location>
        <begin position="395"/>
        <end position="420"/>
    </location>
</feature>
<feature type="transmembrane region" description="Helical" evidence="17">
    <location>
        <begin position="576"/>
        <end position="595"/>
    </location>
</feature>
<dbReference type="AlphaFoldDB" id="A0AAW0TTE9"/>
<keyword evidence="8" id="KW-0479">Metal-binding</keyword>
<proteinExistence type="inferred from homology"/>
<gene>
    <name evidence="19" type="ORF">O3P69_010509</name>
</gene>
<dbReference type="PRINTS" id="PR00068">
    <property type="entry name" value="CUZNDISMTASE"/>
</dbReference>
<dbReference type="EC" id="1.15.1.1" evidence="6"/>
<name>A0AAW0TTE9_SCYPA</name>
<feature type="transmembrane region" description="Helical" evidence="17">
    <location>
        <begin position="441"/>
        <end position="463"/>
    </location>
</feature>
<keyword evidence="10" id="KW-0049">Antioxidant</keyword>
<dbReference type="Pfam" id="PF00001">
    <property type="entry name" value="7tm_1"/>
    <property type="match status" value="1"/>
</dbReference>
<reference evidence="19 20" key="1">
    <citation type="submission" date="2023-03" db="EMBL/GenBank/DDBJ databases">
        <title>High-quality genome of Scylla paramamosain provides insights in environmental adaptation.</title>
        <authorList>
            <person name="Zhang L."/>
        </authorList>
    </citation>
    <scope>NUCLEOTIDE SEQUENCE [LARGE SCALE GENOMIC DNA]</scope>
    <source>
        <strain evidence="19">LZ_2023a</strain>
        <tissue evidence="19">Muscle</tissue>
    </source>
</reference>
<evidence type="ECO:0000256" key="11">
    <source>
        <dbReference type="ARBA" id="ARBA00022989"/>
    </source>
</evidence>
<comment type="catalytic activity">
    <reaction evidence="16">
        <text>2 superoxide + 2 H(+) = H2O2 + O2</text>
        <dbReference type="Rhea" id="RHEA:20696"/>
        <dbReference type="ChEBI" id="CHEBI:15378"/>
        <dbReference type="ChEBI" id="CHEBI:15379"/>
        <dbReference type="ChEBI" id="CHEBI:16240"/>
        <dbReference type="ChEBI" id="CHEBI:18421"/>
        <dbReference type="EC" id="1.15.1.1"/>
    </reaction>
</comment>
<comment type="cofactor">
    <cofactor evidence="1">
        <name>Cu cation</name>
        <dbReference type="ChEBI" id="CHEBI:23378"/>
    </cofactor>
</comment>
<protein>
    <recommendedName>
        <fullName evidence="6">superoxide dismutase</fullName>
        <ecNumber evidence="6">1.15.1.1</ecNumber>
    </recommendedName>
</protein>
<keyword evidence="7 17" id="KW-0812">Transmembrane</keyword>
<evidence type="ECO:0000256" key="9">
    <source>
        <dbReference type="ARBA" id="ARBA00022833"/>
    </source>
</evidence>
<keyword evidence="9" id="KW-0862">Zinc</keyword>
<dbReference type="GO" id="GO:0016020">
    <property type="term" value="C:membrane"/>
    <property type="evidence" value="ECO:0007669"/>
    <property type="project" value="UniProtKB-SubCell"/>
</dbReference>
<feature type="domain" description="G-protein coupled receptors family 1 profile" evidence="18">
    <location>
        <begin position="415"/>
        <end position="682"/>
    </location>
</feature>
<evidence type="ECO:0000256" key="3">
    <source>
        <dbReference type="ARBA" id="ARBA00004370"/>
    </source>
</evidence>
<keyword evidence="15" id="KW-1015">Disulfide bond</keyword>
<comment type="subcellular location">
    <subcellularLocation>
        <location evidence="3">Membrane</location>
    </subcellularLocation>
</comment>
<organism evidence="19 20">
    <name type="scientific">Scylla paramamosain</name>
    <name type="common">Mud crab</name>
    <dbReference type="NCBI Taxonomy" id="85552"/>
    <lineage>
        <taxon>Eukaryota</taxon>
        <taxon>Metazoa</taxon>
        <taxon>Ecdysozoa</taxon>
        <taxon>Arthropoda</taxon>
        <taxon>Crustacea</taxon>
        <taxon>Multicrustacea</taxon>
        <taxon>Malacostraca</taxon>
        <taxon>Eumalacostraca</taxon>
        <taxon>Eucarida</taxon>
        <taxon>Decapoda</taxon>
        <taxon>Pleocyemata</taxon>
        <taxon>Brachyura</taxon>
        <taxon>Eubrachyura</taxon>
        <taxon>Portunoidea</taxon>
        <taxon>Portunidae</taxon>
        <taxon>Portuninae</taxon>
        <taxon>Scylla</taxon>
    </lineage>
</organism>
<sequence>MTLLDPRCVIRRGGLAIWRPMRGQGDRDDREPAAVSSMFTKCILINLAPQLQPAYQQVSLVLSLQAIVHVRVTGTQVPALTAHLYRSQHLKTLAGTNRANMRSILAILMMVAVATGVPQGGEQVVVTNSHSFPSLLYINSAPGLTRHTNSNSSSVIELILYPANPSPPIPRRAVVVLGGGEATGTLILTQKVPPTGEVHIEGVISNLTPGLHGFHIHEKGSLENGCISAGGHYNPYMRNHGSPKHIERHVGDLGNILADENGVAEVNITDPLVTLVGPRSVIGRAIVVHAGEDDLGAGGHPSSLTTGNAGGRVGCGPRLPSQCISVRNQTPSAAHALPYTVTTGLRRSIRSFHPSRNPVIHLRTTMLRTCEPAPQDSLQDSGATEEAMPEEVVMVVAYCYLIPTLVSINIFTNLLNVVILSSLGRRQQRPQQQGQATTFRYLLWLAITDVVVSLFLVVALSHLERSDLPYGWAFYYAHMEIPILNALTSGSAYIMVGLSVDRFVAVCYPRRYCGISAPRLANIRIGLSLLVPVLLYIPHGFSQKVICNTQGSGWTYDGAEMDSDIKWFVWEVMVELFHRLIPASLLLFLNLRIICTFRKLMMRRKYITSKKEERDGKAQQEQHLVYMLVAIVTTFLLSNLPAAVLALIDRAGSAHGPPAVEVFRAVANSLEAFGSSLNFVLYFCFVPDVRQEMLRLLQGVQGGARGVLKHAKTSYVCSDSITNDRSSKETECEEI</sequence>
<evidence type="ECO:0000256" key="17">
    <source>
        <dbReference type="SAM" id="Phobius"/>
    </source>
</evidence>
<dbReference type="PROSITE" id="PS00237">
    <property type="entry name" value="G_PROTEIN_RECEP_F1_1"/>
    <property type="match status" value="1"/>
</dbReference>
<dbReference type="Proteomes" id="UP001487740">
    <property type="component" value="Unassembled WGS sequence"/>
</dbReference>
<dbReference type="InterPro" id="IPR053093">
    <property type="entry name" value="GPCR-like"/>
</dbReference>
<dbReference type="FunFam" id="2.60.40.200:FF:000003">
    <property type="entry name" value="Superoxide dismutase [Cu-Zn], chloroplastic"/>
    <property type="match status" value="1"/>
</dbReference>
<evidence type="ECO:0000256" key="13">
    <source>
        <dbReference type="ARBA" id="ARBA00023008"/>
    </source>
</evidence>
<dbReference type="InterPro" id="IPR036423">
    <property type="entry name" value="SOD-like_Cu/Zn_dom_sf"/>
</dbReference>
<comment type="similarity">
    <text evidence="4">Belongs to the Cu-Zn superoxide dismutase family.</text>
</comment>
<evidence type="ECO:0000256" key="8">
    <source>
        <dbReference type="ARBA" id="ARBA00022723"/>
    </source>
</evidence>
<evidence type="ECO:0000259" key="18">
    <source>
        <dbReference type="PROSITE" id="PS50262"/>
    </source>
</evidence>
<evidence type="ECO:0000256" key="4">
    <source>
        <dbReference type="ARBA" id="ARBA00010457"/>
    </source>
</evidence>
<feature type="transmembrane region" description="Helical" evidence="17">
    <location>
        <begin position="624"/>
        <end position="648"/>
    </location>
</feature>
<evidence type="ECO:0000256" key="1">
    <source>
        <dbReference type="ARBA" id="ARBA00001935"/>
    </source>
</evidence>
<keyword evidence="11 17" id="KW-1133">Transmembrane helix</keyword>
<dbReference type="Pfam" id="PF00080">
    <property type="entry name" value="Sod_Cu"/>
    <property type="match status" value="1"/>
</dbReference>
<evidence type="ECO:0000256" key="2">
    <source>
        <dbReference type="ARBA" id="ARBA00001947"/>
    </source>
</evidence>
<keyword evidence="20" id="KW-1185">Reference proteome</keyword>
<keyword evidence="12" id="KW-0560">Oxidoreductase</keyword>
<evidence type="ECO:0000256" key="15">
    <source>
        <dbReference type="ARBA" id="ARBA00023157"/>
    </source>
</evidence>
<evidence type="ECO:0000256" key="6">
    <source>
        <dbReference type="ARBA" id="ARBA00012682"/>
    </source>
</evidence>